<dbReference type="OrthoDB" id="7585574at2"/>
<keyword evidence="2 4" id="KW-1133">Transmembrane helix</keyword>
<dbReference type="AlphaFoldDB" id="A0A5C6TTL4"/>
<feature type="transmembrane region" description="Helical" evidence="4">
    <location>
        <begin position="6"/>
        <end position="25"/>
    </location>
</feature>
<dbReference type="PROSITE" id="PS51503">
    <property type="entry name" value="HIG1"/>
    <property type="match status" value="1"/>
</dbReference>
<reference evidence="6 7" key="1">
    <citation type="journal article" date="2015" name="J. Microbiol.">
        <title>Sphingosinicella ginsenosidimutans sp. nov., with ginsenoside converting activity.</title>
        <authorList>
            <person name="Kim J.K."/>
            <person name="Kang M.S."/>
            <person name="Park S.C."/>
            <person name="Kim K.M."/>
            <person name="Choi K."/>
            <person name="Yoon M.H."/>
            <person name="Im W.T."/>
        </authorList>
    </citation>
    <scope>NUCLEOTIDE SEQUENCE [LARGE SCALE GENOMIC DNA]</scope>
    <source>
        <strain evidence="6 7">BS-11</strain>
    </source>
</reference>
<protein>
    <submittedName>
        <fullName evidence="6">HIG1 domain-containing protein</fullName>
    </submittedName>
</protein>
<feature type="domain" description="HIG1" evidence="5">
    <location>
        <begin position="1"/>
        <end position="68"/>
    </location>
</feature>
<accession>A0A5C6TTL4</accession>
<keyword evidence="7" id="KW-1185">Reference proteome</keyword>
<feature type="transmembrane region" description="Helical" evidence="4">
    <location>
        <begin position="46"/>
        <end position="66"/>
    </location>
</feature>
<organism evidence="6 7">
    <name type="scientific">Allosphingosinicella ginsenosidimutans</name>
    <dbReference type="NCBI Taxonomy" id="1176539"/>
    <lineage>
        <taxon>Bacteria</taxon>
        <taxon>Pseudomonadati</taxon>
        <taxon>Pseudomonadota</taxon>
        <taxon>Alphaproteobacteria</taxon>
        <taxon>Sphingomonadales</taxon>
        <taxon>Sphingomonadaceae</taxon>
        <taxon>Allosphingosinicella</taxon>
    </lineage>
</organism>
<dbReference type="Pfam" id="PF04588">
    <property type="entry name" value="HIG_1_N"/>
    <property type="match status" value="1"/>
</dbReference>
<dbReference type="Proteomes" id="UP000321249">
    <property type="component" value="Unassembled WGS sequence"/>
</dbReference>
<evidence type="ECO:0000256" key="1">
    <source>
        <dbReference type="ARBA" id="ARBA00022692"/>
    </source>
</evidence>
<proteinExistence type="predicted"/>
<evidence type="ECO:0000259" key="5">
    <source>
        <dbReference type="PROSITE" id="PS51503"/>
    </source>
</evidence>
<comment type="caution">
    <text evidence="6">The sequence shown here is derived from an EMBL/GenBank/DDBJ whole genome shotgun (WGS) entry which is preliminary data.</text>
</comment>
<evidence type="ECO:0000256" key="2">
    <source>
        <dbReference type="ARBA" id="ARBA00022989"/>
    </source>
</evidence>
<dbReference type="RefSeq" id="WP_147042771.1">
    <property type="nucleotide sequence ID" value="NZ_BAABIR010000003.1"/>
</dbReference>
<gene>
    <name evidence="6" type="ORF">FRZ32_06615</name>
</gene>
<name>A0A5C6TTL4_9SPHN</name>
<sequence>MTPLLVILIIAFAGATLYVLVKGVIGMAQGKDLTGQRSQELMRKRVMFQAVAILFAVILLLVAGSGNH</sequence>
<evidence type="ECO:0000313" key="7">
    <source>
        <dbReference type="Proteomes" id="UP000321249"/>
    </source>
</evidence>
<evidence type="ECO:0000256" key="3">
    <source>
        <dbReference type="ARBA" id="ARBA00023136"/>
    </source>
</evidence>
<dbReference type="EMBL" id="VOQQ01000001">
    <property type="protein sequence ID" value="TXC63361.1"/>
    <property type="molecule type" value="Genomic_DNA"/>
</dbReference>
<keyword evidence="1 4" id="KW-0812">Transmembrane</keyword>
<evidence type="ECO:0000256" key="4">
    <source>
        <dbReference type="SAM" id="Phobius"/>
    </source>
</evidence>
<dbReference type="InterPro" id="IPR007667">
    <property type="entry name" value="Hypoxia_induced_domain"/>
</dbReference>
<evidence type="ECO:0000313" key="6">
    <source>
        <dbReference type="EMBL" id="TXC63361.1"/>
    </source>
</evidence>
<keyword evidence="3 4" id="KW-0472">Membrane</keyword>